<organism evidence="2 3">
    <name type="scientific">Lysobacter korlensis</name>
    <dbReference type="NCBI Taxonomy" id="553636"/>
    <lineage>
        <taxon>Bacteria</taxon>
        <taxon>Pseudomonadati</taxon>
        <taxon>Pseudomonadota</taxon>
        <taxon>Gammaproteobacteria</taxon>
        <taxon>Lysobacterales</taxon>
        <taxon>Lysobacteraceae</taxon>
        <taxon>Lysobacter</taxon>
    </lineage>
</organism>
<dbReference type="EMBL" id="JBHLTG010000002">
    <property type="protein sequence ID" value="MFC0678236.1"/>
    <property type="molecule type" value="Genomic_DNA"/>
</dbReference>
<gene>
    <name evidence="2" type="ORF">ACFFGH_10335</name>
</gene>
<comment type="caution">
    <text evidence="2">The sequence shown here is derived from an EMBL/GenBank/DDBJ whole genome shotgun (WGS) entry which is preliminary data.</text>
</comment>
<dbReference type="Pfam" id="PF09348">
    <property type="entry name" value="DUF1990"/>
    <property type="match status" value="2"/>
</dbReference>
<dbReference type="PANTHER" id="PTHR34202:SF1">
    <property type="entry name" value="UPF0548 PROTEIN"/>
    <property type="match status" value="1"/>
</dbReference>
<reference evidence="2 3" key="1">
    <citation type="submission" date="2024-09" db="EMBL/GenBank/DDBJ databases">
        <authorList>
            <person name="Sun Q."/>
            <person name="Mori K."/>
        </authorList>
    </citation>
    <scope>NUCLEOTIDE SEQUENCE [LARGE SCALE GENOMIC DNA]</scope>
    <source>
        <strain evidence="2 3">KCTC 23076</strain>
    </source>
</reference>
<name>A0ABV6RMQ1_9GAMM</name>
<accession>A0ABV6RMQ1</accession>
<evidence type="ECO:0000259" key="1">
    <source>
        <dbReference type="Pfam" id="PF09348"/>
    </source>
</evidence>
<keyword evidence="3" id="KW-1185">Reference proteome</keyword>
<proteinExistence type="predicted"/>
<dbReference type="PANTHER" id="PTHR34202">
    <property type="entry name" value="UPF0548 PROTEIN"/>
    <property type="match status" value="1"/>
</dbReference>
<dbReference type="RefSeq" id="WP_386667910.1">
    <property type="nucleotide sequence ID" value="NZ_JBHLTG010000002.1"/>
</dbReference>
<evidence type="ECO:0000313" key="2">
    <source>
        <dbReference type="EMBL" id="MFC0678236.1"/>
    </source>
</evidence>
<evidence type="ECO:0000313" key="3">
    <source>
        <dbReference type="Proteomes" id="UP001589896"/>
    </source>
</evidence>
<protein>
    <submittedName>
        <fullName evidence="2">DUF1990 family protein</fullName>
    </submittedName>
</protein>
<feature type="domain" description="DUF1990" evidence="1">
    <location>
        <begin position="13"/>
        <end position="87"/>
    </location>
</feature>
<sequence>MTAGLPLWERRVTYASVGGTQAEDLVEYPPRGYRPLVRRARIGHGDARFAHATATALGWGIHKRSGFDVELEASPAEVTDGTYVAVGFNTKGIPVVPAGGDRDALAIGPDGTALLKPGDSATLRLPAGPITFECPVRVIYVVDDPACKGFACGTLPGHPSRGEEAFLVEQEEDGSVWLTVRAFFRPAGFGWWLASPLLRIVQARITARYLRALSGPIPKAADQTPAIPDAERAAAG</sequence>
<feature type="domain" description="DUF1990" evidence="1">
    <location>
        <begin position="114"/>
        <end position="212"/>
    </location>
</feature>
<dbReference type="Proteomes" id="UP001589896">
    <property type="component" value="Unassembled WGS sequence"/>
</dbReference>
<dbReference type="InterPro" id="IPR018960">
    <property type="entry name" value="DUF1990"/>
</dbReference>